<feature type="compositionally biased region" description="Low complexity" evidence="1">
    <location>
        <begin position="297"/>
        <end position="312"/>
    </location>
</feature>
<dbReference type="Proteomes" id="UP000313359">
    <property type="component" value="Unassembled WGS sequence"/>
</dbReference>
<accession>A0A5C2SK70</accession>
<keyword evidence="4" id="KW-1185">Reference proteome</keyword>
<feature type="region of interest" description="Disordered" evidence="1">
    <location>
        <begin position="335"/>
        <end position="373"/>
    </location>
</feature>
<evidence type="ECO:0000313" key="4">
    <source>
        <dbReference type="Proteomes" id="UP000313359"/>
    </source>
</evidence>
<evidence type="ECO:0000256" key="2">
    <source>
        <dbReference type="SAM" id="Phobius"/>
    </source>
</evidence>
<gene>
    <name evidence="3" type="ORF">L227DRAFT_561190</name>
</gene>
<feature type="transmembrane region" description="Helical" evidence="2">
    <location>
        <begin position="29"/>
        <end position="51"/>
    </location>
</feature>
<protein>
    <submittedName>
        <fullName evidence="3">Uncharacterized protein</fullName>
    </submittedName>
</protein>
<sequence length="473" mass="50997">MSPAAPSPLTVLTSPNAIFPGTTFTPPTIVALILLLLLTAFIFGTLLVFALRRRRSGTPASTETQEGSFLDLEAGSKKSPFFEVVDNHGTHSSRSVWSTITGSDVGSRSRTMEPELPWPVYTVLPHLRPKEPLHCRVLKALVFWGRESKREPFTVADVQRAKEHLESEQPLSPRPAPTRSRIWTKAWHKLLSLFRGKLPEIVIHPCDGSPSFPYVEDLDSTPSSLRERRLLARCEAALDLDFESCPESADPQASMPTSLIAIGEASASFHDESAFADFSVPTRPSTPLGMASTDEPASSIDASSSQSHSHVAVGASQSGIGLEVLVSCFPTDEPFPPMLQGSDESSSTSSIHSPSTFPEGQPESAPSNSSSESSVADIISVLEEVSADSSSSSDSLSIKTSFSDDSVILQSSKRKRFCGVFEALKRVSLQSLDLDLDLDADKEGDFSRSTYYDVLGEYGGGRARDSVASVDSL</sequence>
<evidence type="ECO:0000313" key="3">
    <source>
        <dbReference type="EMBL" id="RPD63654.1"/>
    </source>
</evidence>
<feature type="compositionally biased region" description="Low complexity" evidence="1">
    <location>
        <begin position="342"/>
        <end position="355"/>
    </location>
</feature>
<keyword evidence="2" id="KW-0472">Membrane</keyword>
<organism evidence="3 4">
    <name type="scientific">Lentinus tigrinus ALCF2SS1-6</name>
    <dbReference type="NCBI Taxonomy" id="1328759"/>
    <lineage>
        <taxon>Eukaryota</taxon>
        <taxon>Fungi</taxon>
        <taxon>Dikarya</taxon>
        <taxon>Basidiomycota</taxon>
        <taxon>Agaricomycotina</taxon>
        <taxon>Agaricomycetes</taxon>
        <taxon>Polyporales</taxon>
        <taxon>Polyporaceae</taxon>
        <taxon>Lentinus</taxon>
    </lineage>
</organism>
<feature type="compositionally biased region" description="Low complexity" evidence="1">
    <location>
        <begin position="362"/>
        <end position="373"/>
    </location>
</feature>
<dbReference type="EMBL" id="ML122255">
    <property type="protein sequence ID" value="RPD63654.1"/>
    <property type="molecule type" value="Genomic_DNA"/>
</dbReference>
<feature type="region of interest" description="Disordered" evidence="1">
    <location>
        <begin position="278"/>
        <end position="312"/>
    </location>
</feature>
<name>A0A5C2SK70_9APHY</name>
<keyword evidence="2" id="KW-0812">Transmembrane</keyword>
<keyword evidence="2" id="KW-1133">Transmembrane helix</keyword>
<dbReference type="OrthoDB" id="2758348at2759"/>
<reference evidence="3" key="1">
    <citation type="journal article" date="2018" name="Genome Biol. Evol.">
        <title>Genomics and development of Lentinus tigrinus, a white-rot wood-decaying mushroom with dimorphic fruiting bodies.</title>
        <authorList>
            <person name="Wu B."/>
            <person name="Xu Z."/>
            <person name="Knudson A."/>
            <person name="Carlson A."/>
            <person name="Chen N."/>
            <person name="Kovaka S."/>
            <person name="LaButti K."/>
            <person name="Lipzen A."/>
            <person name="Pennachio C."/>
            <person name="Riley R."/>
            <person name="Schakwitz W."/>
            <person name="Umezawa K."/>
            <person name="Ohm R.A."/>
            <person name="Grigoriev I.V."/>
            <person name="Nagy L.G."/>
            <person name="Gibbons J."/>
            <person name="Hibbett D."/>
        </authorList>
    </citation>
    <scope>NUCLEOTIDE SEQUENCE [LARGE SCALE GENOMIC DNA]</scope>
    <source>
        <strain evidence="3">ALCF2SS1-6</strain>
    </source>
</reference>
<proteinExistence type="predicted"/>
<evidence type="ECO:0000256" key="1">
    <source>
        <dbReference type="SAM" id="MobiDB-lite"/>
    </source>
</evidence>
<dbReference type="AlphaFoldDB" id="A0A5C2SK70"/>